<dbReference type="InterPro" id="IPR039537">
    <property type="entry name" value="Retrotran_Ty1/copia-like"/>
</dbReference>
<dbReference type="PANTHER" id="PTHR42648">
    <property type="entry name" value="TRANSPOSASE, PUTATIVE-RELATED"/>
    <property type="match status" value="1"/>
</dbReference>
<sequence>MKNIVEAQPRKFNKKNRVVEPIRDDDVKHSLLNANSELICATCNKCMFDGIPDMCLLDFVKNVNGRAKSAKKHKKQKIWKPTGHVFTEVGLKWKPIVQLDSRERPYCKDIGYGDHQLDAITPNFVQISPDDNAKVQRLGASYGIIGYHISTSVLLTRFLRTKDEAPEAIIKCIKNKLVRLNATVRNVRTDNETEFVNQTLHEFYENVGITHQTSVARTPQQNSIVERQNRTLVEAARTMLIFLKALLFLWAEAINTACYTQNHSIIIRRYNKTPYELMQYKKLDLSFFHVFGALCYPTDS</sequence>
<dbReference type="PANTHER" id="PTHR42648:SF18">
    <property type="entry name" value="RETROTRANSPOSON, UNCLASSIFIED-LIKE PROTEIN"/>
    <property type="match status" value="1"/>
</dbReference>
<reference evidence="2" key="2">
    <citation type="submission" date="2022-01" db="EMBL/GenBank/DDBJ databases">
        <authorList>
            <person name="Yamashiro T."/>
            <person name="Shiraishi A."/>
            <person name="Satake H."/>
            <person name="Nakayama K."/>
        </authorList>
    </citation>
    <scope>NUCLEOTIDE SEQUENCE</scope>
</reference>
<accession>A0ABQ5J1B2</accession>
<dbReference type="InterPro" id="IPR036397">
    <property type="entry name" value="RNaseH_sf"/>
</dbReference>
<keyword evidence="3" id="KW-1185">Reference proteome</keyword>
<evidence type="ECO:0000313" key="2">
    <source>
        <dbReference type="EMBL" id="GJU06255.1"/>
    </source>
</evidence>
<feature type="domain" description="Integrase catalytic" evidence="1">
    <location>
        <begin position="118"/>
        <end position="282"/>
    </location>
</feature>
<dbReference type="EMBL" id="BQNB010021425">
    <property type="protein sequence ID" value="GJU06255.1"/>
    <property type="molecule type" value="Genomic_DNA"/>
</dbReference>
<organism evidence="2 3">
    <name type="scientific">Tanacetum coccineum</name>
    <dbReference type="NCBI Taxonomy" id="301880"/>
    <lineage>
        <taxon>Eukaryota</taxon>
        <taxon>Viridiplantae</taxon>
        <taxon>Streptophyta</taxon>
        <taxon>Embryophyta</taxon>
        <taxon>Tracheophyta</taxon>
        <taxon>Spermatophyta</taxon>
        <taxon>Magnoliopsida</taxon>
        <taxon>eudicotyledons</taxon>
        <taxon>Gunneridae</taxon>
        <taxon>Pentapetalae</taxon>
        <taxon>asterids</taxon>
        <taxon>campanulids</taxon>
        <taxon>Asterales</taxon>
        <taxon>Asteraceae</taxon>
        <taxon>Asteroideae</taxon>
        <taxon>Anthemideae</taxon>
        <taxon>Anthemidinae</taxon>
        <taxon>Tanacetum</taxon>
    </lineage>
</organism>
<reference evidence="2" key="1">
    <citation type="journal article" date="2022" name="Int. J. Mol. Sci.">
        <title>Draft Genome of Tanacetum Coccineum: Genomic Comparison of Closely Related Tanacetum-Family Plants.</title>
        <authorList>
            <person name="Yamashiro T."/>
            <person name="Shiraishi A."/>
            <person name="Nakayama K."/>
            <person name="Satake H."/>
        </authorList>
    </citation>
    <scope>NUCLEOTIDE SEQUENCE</scope>
</reference>
<dbReference type="Proteomes" id="UP001151760">
    <property type="component" value="Unassembled WGS sequence"/>
</dbReference>
<protein>
    <submittedName>
        <fullName evidence="2">Retrovirus-related pol polyprotein from transposon TNT 1-94</fullName>
    </submittedName>
</protein>
<proteinExistence type="predicted"/>
<evidence type="ECO:0000313" key="3">
    <source>
        <dbReference type="Proteomes" id="UP001151760"/>
    </source>
</evidence>
<dbReference type="InterPro" id="IPR012337">
    <property type="entry name" value="RNaseH-like_sf"/>
</dbReference>
<dbReference type="SUPFAM" id="SSF53098">
    <property type="entry name" value="Ribonuclease H-like"/>
    <property type="match status" value="1"/>
</dbReference>
<comment type="caution">
    <text evidence="2">The sequence shown here is derived from an EMBL/GenBank/DDBJ whole genome shotgun (WGS) entry which is preliminary data.</text>
</comment>
<dbReference type="PROSITE" id="PS50994">
    <property type="entry name" value="INTEGRASE"/>
    <property type="match status" value="1"/>
</dbReference>
<gene>
    <name evidence="2" type="ORF">Tco_1122685</name>
</gene>
<name>A0ABQ5J1B2_9ASTR</name>
<dbReference type="Gene3D" id="3.30.420.10">
    <property type="entry name" value="Ribonuclease H-like superfamily/Ribonuclease H"/>
    <property type="match status" value="1"/>
</dbReference>
<dbReference type="InterPro" id="IPR001584">
    <property type="entry name" value="Integrase_cat-core"/>
</dbReference>
<evidence type="ECO:0000259" key="1">
    <source>
        <dbReference type="PROSITE" id="PS50994"/>
    </source>
</evidence>